<dbReference type="GO" id="GO:0003779">
    <property type="term" value="F:actin binding"/>
    <property type="evidence" value="ECO:0007669"/>
    <property type="project" value="UniProtKB-KW"/>
</dbReference>
<evidence type="ECO:0000256" key="4">
    <source>
        <dbReference type="ARBA" id="ARBA00010956"/>
    </source>
</evidence>
<dbReference type="PANTHER" id="PTHR21345">
    <property type="entry name" value="SPIRE"/>
    <property type="match status" value="1"/>
</dbReference>
<dbReference type="OrthoDB" id="10043757at2759"/>
<evidence type="ECO:0000256" key="13">
    <source>
        <dbReference type="ARBA" id="ARBA00023329"/>
    </source>
</evidence>
<dbReference type="Proteomes" id="UP000678393">
    <property type="component" value="Unassembled WGS sequence"/>
</dbReference>
<dbReference type="InterPro" id="IPR011019">
    <property type="entry name" value="KIND_dom"/>
</dbReference>
<dbReference type="InterPro" id="IPR003124">
    <property type="entry name" value="WH2_dom"/>
</dbReference>
<evidence type="ECO:0000259" key="15">
    <source>
        <dbReference type="PROSITE" id="PS51377"/>
    </source>
</evidence>
<evidence type="ECO:0000256" key="11">
    <source>
        <dbReference type="ARBA" id="ARBA00023203"/>
    </source>
</evidence>
<dbReference type="InterPro" id="IPR029901">
    <property type="entry name" value="Spire"/>
</dbReference>
<dbReference type="GO" id="GO:0015031">
    <property type="term" value="P:protein transport"/>
    <property type="evidence" value="ECO:0007669"/>
    <property type="project" value="UniProtKB-KW"/>
</dbReference>
<sequence length="375" mass="42923">MEHLPLVDILRVFNNPISEEQAWAVCYQCSQFLLAHPLQEFLQFIVDSGIHSIWVSKQGDVLVQAREIEAATHVEHRPQEPQHMYLCLRVSILCGNSSYTLPRWLSLPLRKFPPAVQALGAIIFETLDYGIDPSEERALSHELESLIAAMTKPENSSEVELEAVNAAAADDEGIVGDADVEHGFCIQDVIRICNQHVTSSQDAQHHYRAVCRALATEASELFTFLDKIASAKEKLSHDKDVDAKRLEELQTADWACLWVQVMRSLRQGVRLKKVEHIHLPPLEYELTPFEILLEDIRLRRYTLHKIMVNGDIPERVRKDAHDVILEFIRSRPPLRKVGDQKLKKQRSHSPNLHERLLREIRSKPKLRPVRGGKLV</sequence>
<comment type="similarity">
    <text evidence="4">Belongs to the spire family.</text>
</comment>
<keyword evidence="12" id="KW-0206">Cytoskeleton</keyword>
<proteinExistence type="inferred from homology"/>
<keyword evidence="11" id="KW-0009">Actin-binding</keyword>
<gene>
    <name evidence="16" type="ORF">CUNI_LOCUS8525</name>
</gene>
<dbReference type="GO" id="GO:0045010">
    <property type="term" value="P:actin nucleation"/>
    <property type="evidence" value="ECO:0007669"/>
    <property type="project" value="InterPro"/>
</dbReference>
<organism evidence="16 17">
    <name type="scientific">Candidula unifasciata</name>
    <dbReference type="NCBI Taxonomy" id="100452"/>
    <lineage>
        <taxon>Eukaryota</taxon>
        <taxon>Metazoa</taxon>
        <taxon>Spiralia</taxon>
        <taxon>Lophotrochozoa</taxon>
        <taxon>Mollusca</taxon>
        <taxon>Gastropoda</taxon>
        <taxon>Heterobranchia</taxon>
        <taxon>Euthyneura</taxon>
        <taxon>Panpulmonata</taxon>
        <taxon>Eupulmonata</taxon>
        <taxon>Stylommatophora</taxon>
        <taxon>Helicina</taxon>
        <taxon>Helicoidea</taxon>
        <taxon>Geomitridae</taxon>
        <taxon>Candidula</taxon>
    </lineage>
</organism>
<keyword evidence="9" id="KW-0653">Protein transport</keyword>
<protein>
    <recommendedName>
        <fullName evidence="18">KIND domain-containing protein</fullName>
    </recommendedName>
</protein>
<evidence type="ECO:0000256" key="5">
    <source>
        <dbReference type="ARBA" id="ARBA00022448"/>
    </source>
</evidence>
<evidence type="ECO:0000256" key="8">
    <source>
        <dbReference type="ARBA" id="ARBA00022737"/>
    </source>
</evidence>
<dbReference type="SMART" id="SM00750">
    <property type="entry name" value="KIND"/>
    <property type="match status" value="1"/>
</dbReference>
<dbReference type="AlphaFoldDB" id="A0A8S3Z0C9"/>
<dbReference type="PANTHER" id="PTHR21345:SF3">
    <property type="entry name" value="PROTEIN SPIRE"/>
    <property type="match status" value="1"/>
</dbReference>
<accession>A0A8S3Z0C9</accession>
<dbReference type="GO" id="GO:0005938">
    <property type="term" value="C:cell cortex"/>
    <property type="evidence" value="ECO:0007669"/>
    <property type="project" value="TreeGrafter"/>
</dbReference>
<evidence type="ECO:0000256" key="7">
    <source>
        <dbReference type="ARBA" id="ARBA00022490"/>
    </source>
</evidence>
<dbReference type="PROSITE" id="PS51377">
    <property type="entry name" value="KIND"/>
    <property type="match status" value="1"/>
</dbReference>
<evidence type="ECO:0000256" key="1">
    <source>
        <dbReference type="ARBA" id="ARBA00004180"/>
    </source>
</evidence>
<evidence type="ECO:0000259" key="14">
    <source>
        <dbReference type="PROSITE" id="PS51082"/>
    </source>
</evidence>
<dbReference type="GO" id="GO:0008017">
    <property type="term" value="F:microtubule binding"/>
    <property type="evidence" value="ECO:0007669"/>
    <property type="project" value="TreeGrafter"/>
</dbReference>
<comment type="caution">
    <text evidence="16">The sequence shown here is derived from an EMBL/GenBank/DDBJ whole genome shotgun (WGS) entry which is preliminary data.</text>
</comment>
<comment type="subcellular location">
    <subcellularLocation>
        <location evidence="3">Cell membrane</location>
        <topology evidence="3">Peripheral membrane protein</topology>
        <orientation evidence="3">Cytoplasmic side</orientation>
    </subcellularLocation>
    <subcellularLocation>
        <location evidence="2">Cytoplasm</location>
        <location evidence="2">Cytoskeleton</location>
    </subcellularLocation>
    <subcellularLocation>
        <location evidence="1">Cytoplasmic vesicle membrane</location>
        <topology evidence="1">Peripheral membrane protein</topology>
        <orientation evidence="1">Cytoplasmic side</orientation>
    </subcellularLocation>
</comment>
<dbReference type="GO" id="GO:0051295">
    <property type="term" value="P:establishment of meiotic spindle localization"/>
    <property type="evidence" value="ECO:0007669"/>
    <property type="project" value="TreeGrafter"/>
</dbReference>
<evidence type="ECO:0008006" key="18">
    <source>
        <dbReference type="Google" id="ProtNLM"/>
    </source>
</evidence>
<feature type="domain" description="KIND" evidence="15">
    <location>
        <begin position="4"/>
        <end position="221"/>
    </location>
</feature>
<dbReference type="GO" id="GO:0048193">
    <property type="term" value="P:Golgi vesicle transport"/>
    <property type="evidence" value="ECO:0007669"/>
    <property type="project" value="TreeGrafter"/>
</dbReference>
<evidence type="ECO:0000256" key="9">
    <source>
        <dbReference type="ARBA" id="ARBA00022927"/>
    </source>
</evidence>
<reference evidence="16" key="1">
    <citation type="submission" date="2021-04" db="EMBL/GenBank/DDBJ databases">
        <authorList>
            <consortium name="Molecular Ecology Group"/>
        </authorList>
    </citation>
    <scope>NUCLEOTIDE SEQUENCE</scope>
</reference>
<evidence type="ECO:0000256" key="10">
    <source>
        <dbReference type="ARBA" id="ARBA00023136"/>
    </source>
</evidence>
<feature type="domain" description="WH2" evidence="14">
    <location>
        <begin position="352"/>
        <end position="369"/>
    </location>
</feature>
<keyword evidence="5" id="KW-0813">Transport</keyword>
<dbReference type="GO" id="GO:0030041">
    <property type="term" value="P:actin filament polymerization"/>
    <property type="evidence" value="ECO:0007669"/>
    <property type="project" value="TreeGrafter"/>
</dbReference>
<keyword evidence="6" id="KW-1003">Cell membrane</keyword>
<dbReference type="GO" id="GO:0005886">
    <property type="term" value="C:plasma membrane"/>
    <property type="evidence" value="ECO:0007669"/>
    <property type="project" value="UniProtKB-SubCell"/>
</dbReference>
<dbReference type="GO" id="GO:0030659">
    <property type="term" value="C:cytoplasmic vesicle membrane"/>
    <property type="evidence" value="ECO:0007669"/>
    <property type="project" value="UniProtKB-SubCell"/>
</dbReference>
<keyword evidence="10" id="KW-0472">Membrane</keyword>
<dbReference type="PROSITE" id="PS51082">
    <property type="entry name" value="WH2"/>
    <property type="match status" value="1"/>
</dbReference>
<name>A0A8S3Z0C9_9EUPU</name>
<dbReference type="CDD" id="cd22068">
    <property type="entry name" value="WH2_DmSpire_r3-like"/>
    <property type="match status" value="1"/>
</dbReference>
<evidence type="ECO:0000313" key="16">
    <source>
        <dbReference type="EMBL" id="CAG5122967.1"/>
    </source>
</evidence>
<dbReference type="GO" id="GO:0036089">
    <property type="term" value="P:cleavage furrow formation"/>
    <property type="evidence" value="ECO:0007669"/>
    <property type="project" value="TreeGrafter"/>
</dbReference>
<evidence type="ECO:0000313" key="17">
    <source>
        <dbReference type="Proteomes" id="UP000678393"/>
    </source>
</evidence>
<dbReference type="GO" id="GO:0051639">
    <property type="term" value="P:actin filament network formation"/>
    <property type="evidence" value="ECO:0007669"/>
    <property type="project" value="TreeGrafter"/>
</dbReference>
<evidence type="ECO:0000256" key="3">
    <source>
        <dbReference type="ARBA" id="ARBA00004413"/>
    </source>
</evidence>
<dbReference type="Gene3D" id="1.10.510.10">
    <property type="entry name" value="Transferase(Phosphotransferase) domain 1"/>
    <property type="match status" value="1"/>
</dbReference>
<evidence type="ECO:0000256" key="12">
    <source>
        <dbReference type="ARBA" id="ARBA00023212"/>
    </source>
</evidence>
<feature type="non-terminal residue" evidence="16">
    <location>
        <position position="375"/>
    </location>
</feature>
<evidence type="ECO:0000256" key="6">
    <source>
        <dbReference type="ARBA" id="ARBA00022475"/>
    </source>
</evidence>
<evidence type="ECO:0000256" key="2">
    <source>
        <dbReference type="ARBA" id="ARBA00004245"/>
    </source>
</evidence>
<dbReference type="GO" id="GO:0005856">
    <property type="term" value="C:cytoskeleton"/>
    <property type="evidence" value="ECO:0007669"/>
    <property type="project" value="UniProtKB-SubCell"/>
</dbReference>
<dbReference type="EMBL" id="CAJHNH020001408">
    <property type="protein sequence ID" value="CAG5122967.1"/>
    <property type="molecule type" value="Genomic_DNA"/>
</dbReference>
<keyword evidence="13" id="KW-0968">Cytoplasmic vesicle</keyword>
<keyword evidence="8" id="KW-0677">Repeat</keyword>
<dbReference type="GO" id="GO:0040038">
    <property type="term" value="P:polar body extrusion after meiotic divisions"/>
    <property type="evidence" value="ECO:0007669"/>
    <property type="project" value="TreeGrafter"/>
</dbReference>
<keyword evidence="7" id="KW-0963">Cytoplasm</keyword>
<keyword evidence="17" id="KW-1185">Reference proteome</keyword>
<dbReference type="Pfam" id="PF16474">
    <property type="entry name" value="KIND"/>
    <property type="match status" value="1"/>
</dbReference>